<evidence type="ECO:0000259" key="6">
    <source>
        <dbReference type="PROSITE" id="PS50145"/>
    </source>
</evidence>
<dbReference type="SUPFAM" id="SSF49599">
    <property type="entry name" value="TRAF domain-like"/>
    <property type="match status" value="1"/>
</dbReference>
<dbReference type="Gene3D" id="3.30.40.10">
    <property type="entry name" value="Zinc/RING finger domain, C3HC4 (zinc finger)"/>
    <property type="match status" value="3"/>
</dbReference>
<evidence type="ECO:0000256" key="2">
    <source>
        <dbReference type="ARBA" id="ARBA00022771"/>
    </source>
</evidence>
<dbReference type="GO" id="GO:0043122">
    <property type="term" value="P:regulation of canonical NF-kappaB signal transduction"/>
    <property type="evidence" value="ECO:0007669"/>
    <property type="project" value="TreeGrafter"/>
</dbReference>
<sequence>MAREHLLVRGVDCFPISLKVPFMQAVPDSLRCKLCRNVSTCIVMDTDDHTYCQECINMVDEDGTFTCFVDGVVQHIAMLRTCPDAWKKILDLTVKCPKSNCMYQATLQDLQVHYPNCRSEGVECPLCNTCVSAEGLALHTNQECPQRDLECPYCEKEQKACMLEEHMKACDQRPATCEHCHTEFETFLEVRDFHYAVCPRKPIGCPYTRFGCKFVGIREEVDAHTRQDQHIKMVIDNFECQRRELREVKDKFEQLQTLVRNLEESRSEDLQHRLSLEDELRAANNEIKALKQTVDSYFKRGEDIDVKVQELYQRIDIFATPMGELLKNIAAQNL</sequence>
<dbReference type="GO" id="GO:0008270">
    <property type="term" value="F:zinc ion binding"/>
    <property type="evidence" value="ECO:0007669"/>
    <property type="project" value="UniProtKB-KW"/>
</dbReference>
<accession>A0A2R5LNT5</accession>
<feature type="zinc finger region" description="TRAF-type" evidence="4">
    <location>
        <begin position="112"/>
        <end position="157"/>
    </location>
</feature>
<keyword evidence="3 4" id="KW-0862">Zinc</keyword>
<dbReference type="PROSITE" id="PS50145">
    <property type="entry name" value="ZF_TRAF"/>
    <property type="match status" value="1"/>
</dbReference>
<evidence type="ECO:0000313" key="7">
    <source>
        <dbReference type="EMBL" id="MBY11203.1"/>
    </source>
</evidence>
<name>A0A2R5LNT5_9ACAR</name>
<dbReference type="EMBL" id="GGLE01007077">
    <property type="protein sequence ID" value="MBY11203.1"/>
    <property type="molecule type" value="Transcribed_RNA"/>
</dbReference>
<dbReference type="AlphaFoldDB" id="A0A2R5LNT5"/>
<feature type="coiled-coil region" evidence="5">
    <location>
        <begin position="235"/>
        <end position="300"/>
    </location>
</feature>
<proteinExistence type="predicted"/>
<keyword evidence="5" id="KW-0175">Coiled coil</keyword>
<dbReference type="InterPro" id="IPR013083">
    <property type="entry name" value="Znf_RING/FYVE/PHD"/>
</dbReference>
<evidence type="ECO:0000256" key="5">
    <source>
        <dbReference type="SAM" id="Coils"/>
    </source>
</evidence>
<dbReference type="InterPro" id="IPR001293">
    <property type="entry name" value="Znf_TRAF"/>
</dbReference>
<organism evidence="7">
    <name type="scientific">Ornithodoros turicata</name>
    <dbReference type="NCBI Taxonomy" id="34597"/>
    <lineage>
        <taxon>Eukaryota</taxon>
        <taxon>Metazoa</taxon>
        <taxon>Ecdysozoa</taxon>
        <taxon>Arthropoda</taxon>
        <taxon>Chelicerata</taxon>
        <taxon>Arachnida</taxon>
        <taxon>Acari</taxon>
        <taxon>Parasitiformes</taxon>
        <taxon>Ixodida</taxon>
        <taxon>Ixodoidea</taxon>
        <taxon>Argasidae</taxon>
        <taxon>Ornithodorinae</taxon>
        <taxon>Ornithodoros</taxon>
    </lineage>
</organism>
<evidence type="ECO:0000256" key="3">
    <source>
        <dbReference type="ARBA" id="ARBA00022833"/>
    </source>
</evidence>
<dbReference type="PANTHER" id="PTHR10131:SF157">
    <property type="entry name" value="RECEPTOR-ASSOCIATED FACTOR, PUTATIVE-RELATED"/>
    <property type="match status" value="1"/>
</dbReference>
<feature type="domain" description="TRAF-type" evidence="6">
    <location>
        <begin position="112"/>
        <end position="157"/>
    </location>
</feature>
<dbReference type="SUPFAM" id="SSF57850">
    <property type="entry name" value="RING/U-box"/>
    <property type="match status" value="1"/>
</dbReference>
<dbReference type="PANTHER" id="PTHR10131">
    <property type="entry name" value="TNF RECEPTOR ASSOCIATED FACTOR"/>
    <property type="match status" value="1"/>
</dbReference>
<reference evidence="7" key="1">
    <citation type="submission" date="2018-03" db="EMBL/GenBank/DDBJ databases">
        <title>The relapsing fever spirochete Borrelia turicatae persists in the highly oxidative environment of its soft-bodied tick vector.</title>
        <authorList>
            <person name="Bourret T.J."/>
            <person name="Boyle W.K."/>
            <person name="Valenzuela J.G."/>
            <person name="Oliveira F."/>
            <person name="Lopez J.E."/>
        </authorList>
    </citation>
    <scope>NUCLEOTIDE SEQUENCE</scope>
    <source>
        <strain evidence="7">Kansas strain/isolate</strain>
        <tissue evidence="7">Salivary glands</tissue>
    </source>
</reference>
<keyword evidence="2 4" id="KW-0863">Zinc-finger</keyword>
<keyword evidence="1 4" id="KW-0479">Metal-binding</keyword>
<protein>
    <submittedName>
        <fullName evidence="7">Putative tumor necrosis factor-mediated signaling pathway</fullName>
    </submittedName>
</protein>
<evidence type="ECO:0000256" key="1">
    <source>
        <dbReference type="ARBA" id="ARBA00022723"/>
    </source>
</evidence>
<evidence type="ECO:0000256" key="4">
    <source>
        <dbReference type="PROSITE-ProRule" id="PRU00207"/>
    </source>
</evidence>